<protein>
    <submittedName>
        <fullName evidence="2">Uncharacterized protein</fullName>
    </submittedName>
</protein>
<dbReference type="AlphaFoldDB" id="A0A1I1PJX3"/>
<sequence>MEWTQIQTSWPELSASILTRWPEAHENDVLAIDGDREAFITFIGRLEKLPREEAEDRVGEWAATAMPADARMHPAQTNAAIEQSAAYVAPGEEPLDADEAFGDEADGERTVAEPPVGRTSD</sequence>
<organism evidence="2 3">
    <name type="scientific">Tropicimonas isoalkanivorans</name>
    <dbReference type="NCBI Taxonomy" id="441112"/>
    <lineage>
        <taxon>Bacteria</taxon>
        <taxon>Pseudomonadati</taxon>
        <taxon>Pseudomonadota</taxon>
        <taxon>Alphaproteobacteria</taxon>
        <taxon>Rhodobacterales</taxon>
        <taxon>Roseobacteraceae</taxon>
        <taxon>Tropicimonas</taxon>
    </lineage>
</organism>
<accession>A0A1I1PJX3</accession>
<proteinExistence type="predicted"/>
<dbReference type="RefSeq" id="WP_093362419.1">
    <property type="nucleotide sequence ID" value="NZ_FOLG01000015.1"/>
</dbReference>
<dbReference type="Proteomes" id="UP000198728">
    <property type="component" value="Unassembled WGS sequence"/>
</dbReference>
<feature type="compositionally biased region" description="Acidic residues" evidence="1">
    <location>
        <begin position="93"/>
        <end position="106"/>
    </location>
</feature>
<keyword evidence="3" id="KW-1185">Reference proteome</keyword>
<evidence type="ECO:0000256" key="1">
    <source>
        <dbReference type="SAM" id="MobiDB-lite"/>
    </source>
</evidence>
<dbReference type="OrthoDB" id="7651547at2"/>
<evidence type="ECO:0000313" key="3">
    <source>
        <dbReference type="Proteomes" id="UP000198728"/>
    </source>
</evidence>
<dbReference type="Gene3D" id="1.10.1470.10">
    <property type="entry name" value="YjbJ"/>
    <property type="match status" value="1"/>
</dbReference>
<gene>
    <name evidence="2" type="ORF">SAMN04488094_11570</name>
</gene>
<dbReference type="STRING" id="441112.SAMN04488094_11570"/>
<evidence type="ECO:0000313" key="2">
    <source>
        <dbReference type="EMBL" id="SFD10144.1"/>
    </source>
</evidence>
<feature type="region of interest" description="Disordered" evidence="1">
    <location>
        <begin position="89"/>
        <end position="121"/>
    </location>
</feature>
<dbReference type="InterPro" id="IPR036629">
    <property type="entry name" value="YjbJ_sf"/>
</dbReference>
<name>A0A1I1PJX3_9RHOB</name>
<reference evidence="2 3" key="1">
    <citation type="submission" date="2016-10" db="EMBL/GenBank/DDBJ databases">
        <authorList>
            <person name="de Groot N.N."/>
        </authorList>
    </citation>
    <scope>NUCLEOTIDE SEQUENCE [LARGE SCALE GENOMIC DNA]</scope>
    <source>
        <strain evidence="2 3">DSM 19548</strain>
    </source>
</reference>
<dbReference type="EMBL" id="FOLG01000015">
    <property type="protein sequence ID" value="SFD10144.1"/>
    <property type="molecule type" value="Genomic_DNA"/>
</dbReference>